<sequence>MITIRKYSPEDWLKIDDAAEPFFQIEQLDEFTKRGLALTALDDSVVMACGGVVCVNDDEGIVWVKVSSKCRQQAYRWARTIREVFCIIMKSLGHMTIITYVLDKFRKGETLARSIGMSKSGEVYEFNGNIYNKYMVIT</sequence>
<proteinExistence type="predicted"/>
<protein>
    <recommendedName>
        <fullName evidence="2">N-acetyltransferase domain-containing protein</fullName>
    </recommendedName>
</protein>
<dbReference type="InterPro" id="IPR016181">
    <property type="entry name" value="Acyl_CoA_acyltransferase"/>
</dbReference>
<gene>
    <name evidence="1" type="ORF">LCGC14_1601930</name>
</gene>
<dbReference type="SUPFAM" id="SSF55729">
    <property type="entry name" value="Acyl-CoA N-acyltransferases (Nat)"/>
    <property type="match status" value="1"/>
</dbReference>
<name>A0A0F9LAZ7_9ZZZZ</name>
<organism evidence="1">
    <name type="scientific">marine sediment metagenome</name>
    <dbReference type="NCBI Taxonomy" id="412755"/>
    <lineage>
        <taxon>unclassified sequences</taxon>
        <taxon>metagenomes</taxon>
        <taxon>ecological metagenomes</taxon>
    </lineage>
</organism>
<comment type="caution">
    <text evidence="1">The sequence shown here is derived from an EMBL/GenBank/DDBJ whole genome shotgun (WGS) entry which is preliminary data.</text>
</comment>
<reference evidence="1" key="1">
    <citation type="journal article" date="2015" name="Nature">
        <title>Complex archaea that bridge the gap between prokaryotes and eukaryotes.</title>
        <authorList>
            <person name="Spang A."/>
            <person name="Saw J.H."/>
            <person name="Jorgensen S.L."/>
            <person name="Zaremba-Niedzwiedzka K."/>
            <person name="Martijn J."/>
            <person name="Lind A.E."/>
            <person name="van Eijk R."/>
            <person name="Schleper C."/>
            <person name="Guy L."/>
            <person name="Ettema T.J."/>
        </authorList>
    </citation>
    <scope>NUCLEOTIDE SEQUENCE</scope>
</reference>
<evidence type="ECO:0000313" key="1">
    <source>
        <dbReference type="EMBL" id="KKM24755.1"/>
    </source>
</evidence>
<evidence type="ECO:0008006" key="2">
    <source>
        <dbReference type="Google" id="ProtNLM"/>
    </source>
</evidence>
<dbReference type="EMBL" id="LAZR01012857">
    <property type="protein sequence ID" value="KKM24755.1"/>
    <property type="molecule type" value="Genomic_DNA"/>
</dbReference>
<dbReference type="AlphaFoldDB" id="A0A0F9LAZ7"/>
<accession>A0A0F9LAZ7</accession>